<organism evidence="3 4">
    <name type="scientific">Caenorhabditis japonica</name>
    <dbReference type="NCBI Taxonomy" id="281687"/>
    <lineage>
        <taxon>Eukaryota</taxon>
        <taxon>Metazoa</taxon>
        <taxon>Ecdysozoa</taxon>
        <taxon>Nematoda</taxon>
        <taxon>Chromadorea</taxon>
        <taxon>Rhabditida</taxon>
        <taxon>Rhabditina</taxon>
        <taxon>Rhabditomorpha</taxon>
        <taxon>Rhabditoidea</taxon>
        <taxon>Rhabditidae</taxon>
        <taxon>Peloderinae</taxon>
        <taxon>Caenorhabditis</taxon>
    </lineage>
</organism>
<proteinExistence type="predicted"/>
<dbReference type="EnsemblMetazoa" id="CJA10320.1">
    <property type="protein sequence ID" value="CJA10320.1"/>
    <property type="gene ID" value="WBGene00129524"/>
</dbReference>
<dbReference type="AlphaFoldDB" id="A0A8R1HT99"/>
<feature type="coiled-coil region" evidence="1">
    <location>
        <begin position="190"/>
        <end position="224"/>
    </location>
</feature>
<feature type="region of interest" description="Disordered" evidence="2">
    <location>
        <begin position="24"/>
        <end position="47"/>
    </location>
</feature>
<reference evidence="4" key="1">
    <citation type="submission" date="2010-08" db="EMBL/GenBank/DDBJ databases">
        <authorList>
            <consortium name="Caenorhabditis japonica Sequencing Consortium"/>
            <person name="Wilson R.K."/>
        </authorList>
    </citation>
    <scope>NUCLEOTIDE SEQUENCE [LARGE SCALE GENOMIC DNA]</scope>
    <source>
        <strain evidence="4">DF5081</strain>
    </source>
</reference>
<evidence type="ECO:0000256" key="1">
    <source>
        <dbReference type="SAM" id="Coils"/>
    </source>
</evidence>
<reference evidence="3" key="2">
    <citation type="submission" date="2022-06" db="UniProtKB">
        <authorList>
            <consortium name="EnsemblMetazoa"/>
        </authorList>
    </citation>
    <scope>IDENTIFICATION</scope>
    <source>
        <strain evidence="3">DF5081</strain>
    </source>
</reference>
<evidence type="ECO:0000256" key="2">
    <source>
        <dbReference type="SAM" id="MobiDB-lite"/>
    </source>
</evidence>
<keyword evidence="4" id="KW-1185">Reference proteome</keyword>
<keyword evidence="1" id="KW-0175">Coiled coil</keyword>
<evidence type="ECO:0000313" key="4">
    <source>
        <dbReference type="Proteomes" id="UP000005237"/>
    </source>
</evidence>
<accession>A0A8R1HT99</accession>
<evidence type="ECO:0000313" key="3">
    <source>
        <dbReference type="EnsemblMetazoa" id="CJA10320.1"/>
    </source>
</evidence>
<sequence>MPSSNYSSPYMLDNSIRNVIHITDNGHHGKTRDMHSTRRQDTGSHPEVKRIIGKMKQLIRSVKDAENKIKNRGLDANETMMDGTVNNFEKLRRLNFCQSQINGEMCKIHEETRAFQGERESYDRLPSRVVLDFCTLKAKCAERGINVHEAEQDMTRTTTYAYAILAETTTAIRNTQEKMEQGHLEMVDIIRYIKNELEGTNEKIAKQNEKIEALTQMVEEQNGNLEAIRYYQAAGASVGDKINVPQPNAMSKPPQRNVPGPSHGRHASRRDSSRDRGRHRRESSRDSRRDIRRH</sequence>
<feature type="compositionally biased region" description="Basic and acidic residues" evidence="2">
    <location>
        <begin position="283"/>
        <end position="294"/>
    </location>
</feature>
<name>A0A8R1HT99_CAEJA</name>
<protein>
    <submittedName>
        <fullName evidence="3">Uncharacterized protein</fullName>
    </submittedName>
</protein>
<dbReference type="Proteomes" id="UP000005237">
    <property type="component" value="Unassembled WGS sequence"/>
</dbReference>
<feature type="region of interest" description="Disordered" evidence="2">
    <location>
        <begin position="241"/>
        <end position="294"/>
    </location>
</feature>